<dbReference type="InterPro" id="IPR003779">
    <property type="entry name" value="CMD-like"/>
</dbReference>
<accession>A0A928UZY5</accession>
<dbReference type="AlphaFoldDB" id="A0A928UZY5"/>
<organism evidence="3 4">
    <name type="scientific">Sphingobacterium hungaricum</name>
    <dbReference type="NCBI Taxonomy" id="2082723"/>
    <lineage>
        <taxon>Bacteria</taxon>
        <taxon>Pseudomonadati</taxon>
        <taxon>Bacteroidota</taxon>
        <taxon>Sphingobacteriia</taxon>
        <taxon>Sphingobacteriales</taxon>
        <taxon>Sphingobacteriaceae</taxon>
        <taxon>Sphingobacterium</taxon>
    </lineage>
</organism>
<dbReference type="Gene3D" id="1.20.1290.10">
    <property type="entry name" value="AhpD-like"/>
    <property type="match status" value="2"/>
</dbReference>
<dbReference type="InterPro" id="IPR029032">
    <property type="entry name" value="AhpD-like"/>
</dbReference>
<dbReference type="EMBL" id="PRDK01000005">
    <property type="protein sequence ID" value="MBE8713629.1"/>
    <property type="molecule type" value="Genomic_DNA"/>
</dbReference>
<evidence type="ECO:0000256" key="1">
    <source>
        <dbReference type="SAM" id="MobiDB-lite"/>
    </source>
</evidence>
<dbReference type="GO" id="GO:0051920">
    <property type="term" value="F:peroxiredoxin activity"/>
    <property type="evidence" value="ECO:0007669"/>
    <property type="project" value="InterPro"/>
</dbReference>
<feature type="domain" description="Carboxymuconolactone decarboxylase-like" evidence="2">
    <location>
        <begin position="33"/>
        <end position="118"/>
    </location>
</feature>
<evidence type="ECO:0000313" key="3">
    <source>
        <dbReference type="EMBL" id="MBE8713629.1"/>
    </source>
</evidence>
<proteinExistence type="predicted"/>
<dbReference type="PANTHER" id="PTHR33570">
    <property type="entry name" value="4-CARBOXYMUCONOLACTONE DECARBOXYLASE FAMILY PROTEIN"/>
    <property type="match status" value="1"/>
</dbReference>
<evidence type="ECO:0000259" key="2">
    <source>
        <dbReference type="Pfam" id="PF02627"/>
    </source>
</evidence>
<comment type="caution">
    <text evidence="3">The sequence shown here is derived from an EMBL/GenBank/DDBJ whole genome shotgun (WGS) entry which is preliminary data.</text>
</comment>
<reference evidence="3" key="1">
    <citation type="submission" date="2018-02" db="EMBL/GenBank/DDBJ databases">
        <authorList>
            <person name="Vasarhelyi B.M."/>
            <person name="Deshmukh S."/>
            <person name="Balint B."/>
            <person name="Kukolya J."/>
        </authorList>
    </citation>
    <scope>NUCLEOTIDE SEQUENCE</scope>
    <source>
        <strain evidence="3">KB22</strain>
    </source>
</reference>
<sequence>MQTERYNRGWEKLKEIDGEAGEKVIQSLKDISPDLGRFIIEYAFGDVYSRDGLHLKSKEIAVVAALTAMGNAQPQLKVHLHGALNTGSTINEIKEVILQMVVYSGFPNSLNSMNAFKEVLSERKEHGLNDEIGKEPSNLQSDSRLEQGEKELSKLDSSQVQRLQDAYQEFAPDLVKLTLEFGYGDIFSRDNLDKKHRQIATIAALTALGNASPQLKFHINAGLNIGLSIENIREIMLLMTVYAGFPAAINGTNALKEAVNERLKAKD</sequence>
<dbReference type="Pfam" id="PF02627">
    <property type="entry name" value="CMD"/>
    <property type="match status" value="2"/>
</dbReference>
<name>A0A928UZY5_9SPHI</name>
<dbReference type="PANTHER" id="PTHR33570:SF10">
    <property type="entry name" value="GAMMA-CARBOXYMUCONOLACTONE DECARBOXYLASE"/>
    <property type="match status" value="1"/>
</dbReference>
<feature type="domain" description="Carboxymuconolactone decarboxylase-like" evidence="2">
    <location>
        <begin position="172"/>
        <end position="257"/>
    </location>
</feature>
<dbReference type="Proteomes" id="UP000616201">
    <property type="component" value="Unassembled WGS sequence"/>
</dbReference>
<gene>
    <name evidence="3" type="ORF">C4F49_08050</name>
</gene>
<dbReference type="SUPFAM" id="SSF69118">
    <property type="entry name" value="AhpD-like"/>
    <property type="match status" value="1"/>
</dbReference>
<protein>
    <submittedName>
        <fullName evidence="3">Carboxymuconolactone decarboxylase</fullName>
    </submittedName>
</protein>
<feature type="region of interest" description="Disordered" evidence="1">
    <location>
        <begin position="128"/>
        <end position="150"/>
    </location>
</feature>
<keyword evidence="4" id="KW-1185">Reference proteome</keyword>
<dbReference type="InterPro" id="IPR052512">
    <property type="entry name" value="4CMD/NDH-1_regulator"/>
</dbReference>
<evidence type="ECO:0000313" key="4">
    <source>
        <dbReference type="Proteomes" id="UP000616201"/>
    </source>
</evidence>